<gene>
    <name evidence="15" type="ORF">ACFFJ2_06535</name>
</gene>
<dbReference type="InterPro" id="IPR008927">
    <property type="entry name" value="6-PGluconate_DH-like_C_sf"/>
</dbReference>
<dbReference type="EMBL" id="JBHLXD010000008">
    <property type="protein sequence ID" value="MFC0208056.1"/>
    <property type="molecule type" value="Genomic_DNA"/>
</dbReference>
<evidence type="ECO:0000256" key="6">
    <source>
        <dbReference type="ARBA" id="ARBA00023027"/>
    </source>
</evidence>
<name>A0ABV6D5Y0_9HYPH</name>
<organism evidence="15 16">
    <name type="scientific">Chelativorans intermedius</name>
    <dbReference type="NCBI Taxonomy" id="515947"/>
    <lineage>
        <taxon>Bacteria</taxon>
        <taxon>Pseudomonadati</taxon>
        <taxon>Pseudomonadota</taxon>
        <taxon>Alphaproteobacteria</taxon>
        <taxon>Hyphomicrobiales</taxon>
        <taxon>Phyllobacteriaceae</taxon>
        <taxon>Chelativorans</taxon>
    </lineage>
</organism>
<dbReference type="InterPro" id="IPR036291">
    <property type="entry name" value="NAD(P)-bd_dom_sf"/>
</dbReference>
<comment type="catalytic activity">
    <reaction evidence="12">
        <text>a (3S)-3-hydroxyacyl-CoA + NAD(+) = a 3-oxoacyl-CoA + NADH + H(+)</text>
        <dbReference type="Rhea" id="RHEA:22432"/>
        <dbReference type="ChEBI" id="CHEBI:15378"/>
        <dbReference type="ChEBI" id="CHEBI:57318"/>
        <dbReference type="ChEBI" id="CHEBI:57540"/>
        <dbReference type="ChEBI" id="CHEBI:57945"/>
        <dbReference type="ChEBI" id="CHEBI:90726"/>
        <dbReference type="EC" id="1.1.1.35"/>
    </reaction>
</comment>
<comment type="caution">
    <text evidence="15">The sequence shown here is derived from an EMBL/GenBank/DDBJ whole genome shotgun (WGS) entry which is preliminary data.</text>
</comment>
<dbReference type="Pfam" id="PF00725">
    <property type="entry name" value="3HCDH"/>
    <property type="match status" value="1"/>
</dbReference>
<dbReference type="SUPFAM" id="SSF48179">
    <property type="entry name" value="6-phosphogluconate dehydrogenase C-terminal domain-like"/>
    <property type="match status" value="2"/>
</dbReference>
<evidence type="ECO:0000259" key="14">
    <source>
        <dbReference type="Pfam" id="PF02737"/>
    </source>
</evidence>
<evidence type="ECO:0000256" key="5">
    <source>
        <dbReference type="ARBA" id="ARBA00023002"/>
    </source>
</evidence>
<keyword evidence="4" id="KW-0442">Lipid degradation</keyword>
<dbReference type="RefSeq" id="WP_261519105.1">
    <property type="nucleotide sequence ID" value="NZ_JAODNW010000002.1"/>
</dbReference>
<evidence type="ECO:0000256" key="9">
    <source>
        <dbReference type="ARBA" id="ARBA00023235"/>
    </source>
</evidence>
<evidence type="ECO:0000256" key="11">
    <source>
        <dbReference type="ARBA" id="ARBA00023268"/>
    </source>
</evidence>
<evidence type="ECO:0000256" key="7">
    <source>
        <dbReference type="ARBA" id="ARBA00023098"/>
    </source>
</evidence>
<dbReference type="Gene3D" id="1.10.1040.50">
    <property type="match status" value="1"/>
</dbReference>
<dbReference type="CDD" id="cd06558">
    <property type="entry name" value="crotonase-like"/>
    <property type="match status" value="1"/>
</dbReference>
<feature type="domain" description="3-hydroxyacyl-CoA dehydrogenase NAD binding" evidence="14">
    <location>
        <begin position="303"/>
        <end position="480"/>
    </location>
</feature>
<evidence type="ECO:0000256" key="1">
    <source>
        <dbReference type="ARBA" id="ARBA00004275"/>
    </source>
</evidence>
<keyword evidence="9" id="KW-0413">Isomerase</keyword>
<dbReference type="SUPFAM" id="SSF52096">
    <property type="entry name" value="ClpP/crotonase"/>
    <property type="match status" value="1"/>
</dbReference>
<comment type="pathway">
    <text evidence="2">Lipid metabolism; fatty acid beta-oxidation.</text>
</comment>
<reference evidence="15 16" key="1">
    <citation type="submission" date="2024-09" db="EMBL/GenBank/DDBJ databases">
        <authorList>
            <person name="Sun Q."/>
            <person name="Mori K."/>
        </authorList>
    </citation>
    <scope>NUCLEOTIDE SEQUENCE [LARGE SCALE GENOMIC DNA]</scope>
    <source>
        <strain evidence="15 16">CCM 8543</strain>
    </source>
</reference>
<dbReference type="Pfam" id="PF00378">
    <property type="entry name" value="ECH_1"/>
    <property type="match status" value="1"/>
</dbReference>
<keyword evidence="3" id="KW-0276">Fatty acid metabolism</keyword>
<comment type="subcellular location">
    <subcellularLocation>
        <location evidence="1">Peroxisome</location>
    </subcellularLocation>
</comment>
<evidence type="ECO:0000313" key="16">
    <source>
        <dbReference type="Proteomes" id="UP001589755"/>
    </source>
</evidence>
<feature type="domain" description="3-hydroxyacyl-CoA dehydrogenase C-terminal" evidence="13">
    <location>
        <begin position="484"/>
        <end position="577"/>
    </location>
</feature>
<keyword evidence="16" id="KW-1185">Reference proteome</keyword>
<evidence type="ECO:0000256" key="10">
    <source>
        <dbReference type="ARBA" id="ARBA00023239"/>
    </source>
</evidence>
<dbReference type="InterPro" id="IPR029045">
    <property type="entry name" value="ClpP/crotonase-like_dom_sf"/>
</dbReference>
<sequence>MQDEDDKGAAIRFSQTVSGRLQNGVLLVVIDNPPVNAASADMRAGLLAAIRHADEDGHVRAVVVTGAGRVFVGGADIREFGQPPAEPPLPKLVETIEASTKPVVAAINGAALGGGLEIALACHHRIAAEAAKVGLPEVKLGVVPGAGGTQRLPRLSGLARAAELIASGRIVAASQALSLGIVDQVVAGDPTQQALALAPQLAAAPLRRTGALTVGSEEEAAIDKAVARILARARGQEAPAEAVRLVRLAGLRPLAEGLAEERATFLRLRDSDQAKALRHVFFAERAAAKVRGLEGIEPQPVETVGVVGCGLMGSGIAVSALNAGFQVIVVEQSQEAAARGHERIESMVERAVKSGRIDEAGRKQRLQRLTVSHALADLAMADVVIEAVFDDLAVKSALFAKLDGIVRPDTVLATNTSYLDPDAIAAATKRPERVCGLHFFSPAHVMRLVEVVRCEKTAPQVLATGMALARQLGKLPIVCGVCEGFIGNRIFSAYRREAEFLVEDGAWPQEIDAAMEEFGFAMGPFAVFDLAGLEIAWARRKRQAARRDPAERYVEIADRLCEMGRFGQKTGRGWYAYPDGVRTVDPEVTALIEACRKAKGIAAREIPKDEIVTRLLAAMAEEGRAVLAEGIAERAGDIDLVMIHGYGFPAHRGGPLFAAGQGLTS</sequence>
<keyword evidence="7" id="KW-0443">Lipid metabolism</keyword>
<evidence type="ECO:0000313" key="15">
    <source>
        <dbReference type="EMBL" id="MFC0208056.1"/>
    </source>
</evidence>
<evidence type="ECO:0000256" key="8">
    <source>
        <dbReference type="ARBA" id="ARBA00023140"/>
    </source>
</evidence>
<keyword evidence="11" id="KW-0511">Multifunctional enzyme</keyword>
<dbReference type="InterPro" id="IPR006108">
    <property type="entry name" value="3HC_DH_C"/>
</dbReference>
<evidence type="ECO:0000256" key="12">
    <source>
        <dbReference type="ARBA" id="ARBA00049556"/>
    </source>
</evidence>
<dbReference type="Proteomes" id="UP001589755">
    <property type="component" value="Unassembled WGS sequence"/>
</dbReference>
<accession>A0ABV6D5Y0</accession>
<keyword evidence="5" id="KW-0560">Oxidoreductase</keyword>
<dbReference type="Pfam" id="PF02737">
    <property type="entry name" value="3HCDH_N"/>
    <property type="match status" value="1"/>
</dbReference>
<proteinExistence type="predicted"/>
<dbReference type="SUPFAM" id="SSF51735">
    <property type="entry name" value="NAD(P)-binding Rossmann-fold domains"/>
    <property type="match status" value="1"/>
</dbReference>
<keyword evidence="10" id="KW-0456">Lyase</keyword>
<keyword evidence="6" id="KW-0520">NAD</keyword>
<dbReference type="Gene3D" id="3.40.50.720">
    <property type="entry name" value="NAD(P)-binding Rossmann-like Domain"/>
    <property type="match status" value="1"/>
</dbReference>
<keyword evidence="8" id="KW-0576">Peroxisome</keyword>
<evidence type="ECO:0000259" key="13">
    <source>
        <dbReference type="Pfam" id="PF00725"/>
    </source>
</evidence>
<evidence type="ECO:0000256" key="2">
    <source>
        <dbReference type="ARBA" id="ARBA00005005"/>
    </source>
</evidence>
<evidence type="ECO:0000256" key="3">
    <source>
        <dbReference type="ARBA" id="ARBA00022832"/>
    </source>
</evidence>
<evidence type="ECO:0000256" key="4">
    <source>
        <dbReference type="ARBA" id="ARBA00022963"/>
    </source>
</evidence>
<dbReference type="Gene3D" id="3.90.226.10">
    <property type="entry name" value="2-enoyl-CoA Hydratase, Chain A, domain 1"/>
    <property type="match status" value="1"/>
</dbReference>
<dbReference type="PANTHER" id="PTHR23309">
    <property type="entry name" value="3-HYDROXYACYL-COA DEHYROGENASE"/>
    <property type="match status" value="1"/>
</dbReference>
<protein>
    <submittedName>
        <fullName evidence="15">3-hydroxyacyl-CoA dehydrogenase NAD-binding domain-containing protein</fullName>
    </submittedName>
</protein>
<dbReference type="InterPro" id="IPR001753">
    <property type="entry name" value="Enoyl-CoA_hydra/iso"/>
</dbReference>
<dbReference type="InterPro" id="IPR006176">
    <property type="entry name" value="3-OHacyl-CoA_DH_NAD-bd"/>
</dbReference>